<keyword evidence="1" id="KW-0812">Transmembrane</keyword>
<keyword evidence="3" id="KW-1185">Reference proteome</keyword>
<accession>A0AAE3M7D7</accession>
<dbReference type="Proteomes" id="UP001209229">
    <property type="component" value="Unassembled WGS sequence"/>
</dbReference>
<protein>
    <submittedName>
        <fullName evidence="2">Prepilin-type N-terminal cleavage/methylation domain-containing protein</fullName>
    </submittedName>
</protein>
<keyword evidence="1" id="KW-0472">Membrane</keyword>
<name>A0AAE3M7D7_9BACT</name>
<comment type="caution">
    <text evidence="2">The sequence shown here is derived from an EMBL/GenBank/DDBJ whole genome shotgun (WGS) entry which is preliminary data.</text>
</comment>
<dbReference type="AlphaFoldDB" id="A0AAE3M7D7"/>
<evidence type="ECO:0000256" key="1">
    <source>
        <dbReference type="SAM" id="Phobius"/>
    </source>
</evidence>
<dbReference type="RefSeq" id="WP_301191464.1">
    <property type="nucleotide sequence ID" value="NZ_JAPDPJ010000039.1"/>
</dbReference>
<dbReference type="EMBL" id="JAPDPJ010000039">
    <property type="protein sequence ID" value="MCW3787900.1"/>
    <property type="molecule type" value="Genomic_DNA"/>
</dbReference>
<evidence type="ECO:0000313" key="3">
    <source>
        <dbReference type="Proteomes" id="UP001209229"/>
    </source>
</evidence>
<dbReference type="Pfam" id="PF07963">
    <property type="entry name" value="N_methyl"/>
    <property type="match status" value="1"/>
</dbReference>
<organism evidence="2 3">
    <name type="scientific">Plebeiibacterium sediminum</name>
    <dbReference type="NCBI Taxonomy" id="2992112"/>
    <lineage>
        <taxon>Bacteria</taxon>
        <taxon>Pseudomonadati</taxon>
        <taxon>Bacteroidota</taxon>
        <taxon>Bacteroidia</taxon>
        <taxon>Marinilabiliales</taxon>
        <taxon>Marinilabiliaceae</taxon>
        <taxon>Plebeiibacterium</taxon>
    </lineage>
</organism>
<keyword evidence="1" id="KW-1133">Transmembrane helix</keyword>
<evidence type="ECO:0000313" key="2">
    <source>
        <dbReference type="EMBL" id="MCW3787900.1"/>
    </source>
</evidence>
<sequence>MKKMNGFTIHELLIVMIITSIVILLSYTVIQNYYQLFSEIVDTGNSQTEINQFYQLLIADFDKAEVVTFNGKLQCDVAGEMISYEFDSSFVARVSVYSIDTIRLSCTNTNFTYANESSGLINYFSVVCNIQKVEVPISIYKQYPIGKYLEIKE</sequence>
<proteinExistence type="predicted"/>
<feature type="transmembrane region" description="Helical" evidence="1">
    <location>
        <begin position="12"/>
        <end position="30"/>
    </location>
</feature>
<gene>
    <name evidence="2" type="ORF">OM075_15600</name>
</gene>
<dbReference type="NCBIfam" id="TIGR02532">
    <property type="entry name" value="IV_pilin_GFxxxE"/>
    <property type="match status" value="1"/>
</dbReference>
<dbReference type="InterPro" id="IPR012902">
    <property type="entry name" value="N_methyl_site"/>
</dbReference>
<reference evidence="2" key="1">
    <citation type="submission" date="2022-10" db="EMBL/GenBank/DDBJ databases">
        <authorList>
            <person name="Yu W.X."/>
        </authorList>
    </citation>
    <scope>NUCLEOTIDE SEQUENCE</scope>
    <source>
        <strain evidence="2">AAT</strain>
    </source>
</reference>